<evidence type="ECO:0008006" key="4">
    <source>
        <dbReference type="Google" id="ProtNLM"/>
    </source>
</evidence>
<dbReference type="PANTHER" id="PTHR38116:SF9">
    <property type="entry name" value="BZIP DOMAIN-CONTAINING PROTEIN"/>
    <property type="match status" value="1"/>
</dbReference>
<keyword evidence="3" id="KW-1185">Reference proteome</keyword>
<feature type="region of interest" description="Disordered" evidence="1">
    <location>
        <begin position="1"/>
        <end position="26"/>
    </location>
</feature>
<dbReference type="GO" id="GO:0003700">
    <property type="term" value="F:DNA-binding transcription factor activity"/>
    <property type="evidence" value="ECO:0007669"/>
    <property type="project" value="InterPro"/>
</dbReference>
<dbReference type="InterPro" id="IPR021833">
    <property type="entry name" value="DUF3425"/>
</dbReference>
<evidence type="ECO:0000256" key="1">
    <source>
        <dbReference type="SAM" id="MobiDB-lite"/>
    </source>
</evidence>
<evidence type="ECO:0000313" key="2">
    <source>
        <dbReference type="EMBL" id="PSN73741.1"/>
    </source>
</evidence>
<dbReference type="Pfam" id="PF11905">
    <property type="entry name" value="DUF3425"/>
    <property type="match status" value="1"/>
</dbReference>
<reference evidence="2 3" key="1">
    <citation type="journal article" date="2018" name="Front. Microbiol.">
        <title>Genome-Wide Analysis of Corynespora cassiicola Leaf Fall Disease Putative Effectors.</title>
        <authorList>
            <person name="Lopez D."/>
            <person name="Ribeiro S."/>
            <person name="Label P."/>
            <person name="Fumanal B."/>
            <person name="Venisse J.S."/>
            <person name="Kohler A."/>
            <person name="de Oliveira R.R."/>
            <person name="Labutti K."/>
            <person name="Lipzen A."/>
            <person name="Lail K."/>
            <person name="Bauer D."/>
            <person name="Ohm R.A."/>
            <person name="Barry K.W."/>
            <person name="Spatafora J."/>
            <person name="Grigoriev I.V."/>
            <person name="Martin F.M."/>
            <person name="Pujade-Renaud V."/>
        </authorList>
    </citation>
    <scope>NUCLEOTIDE SEQUENCE [LARGE SCALE GENOMIC DNA]</scope>
    <source>
        <strain evidence="2 3">Philippines</strain>
    </source>
</reference>
<dbReference type="PANTHER" id="PTHR38116">
    <property type="entry name" value="CHROMOSOME 7, WHOLE GENOME SHOTGUN SEQUENCE"/>
    <property type="match status" value="1"/>
</dbReference>
<name>A0A2T2P7U8_CORCC</name>
<proteinExistence type="predicted"/>
<evidence type="ECO:0000313" key="3">
    <source>
        <dbReference type="Proteomes" id="UP000240883"/>
    </source>
</evidence>
<protein>
    <recommendedName>
        <fullName evidence="4">BZIP domain-containing protein</fullName>
    </recommendedName>
</protein>
<dbReference type="STRING" id="1448308.A0A2T2P7U8"/>
<organism evidence="2 3">
    <name type="scientific">Corynespora cassiicola Philippines</name>
    <dbReference type="NCBI Taxonomy" id="1448308"/>
    <lineage>
        <taxon>Eukaryota</taxon>
        <taxon>Fungi</taxon>
        <taxon>Dikarya</taxon>
        <taxon>Ascomycota</taxon>
        <taxon>Pezizomycotina</taxon>
        <taxon>Dothideomycetes</taxon>
        <taxon>Pleosporomycetidae</taxon>
        <taxon>Pleosporales</taxon>
        <taxon>Corynesporascaceae</taxon>
        <taxon>Corynespora</taxon>
    </lineage>
</organism>
<dbReference type="Proteomes" id="UP000240883">
    <property type="component" value="Unassembled WGS sequence"/>
</dbReference>
<dbReference type="OrthoDB" id="5973539at2759"/>
<dbReference type="AlphaFoldDB" id="A0A2T2P7U8"/>
<feature type="region of interest" description="Disordered" evidence="1">
    <location>
        <begin position="47"/>
        <end position="83"/>
    </location>
</feature>
<gene>
    <name evidence="2" type="ORF">BS50DRAFT_629728</name>
</gene>
<accession>A0A2T2P7U8</accession>
<dbReference type="SUPFAM" id="SSF57959">
    <property type="entry name" value="Leucine zipper domain"/>
    <property type="match status" value="1"/>
</dbReference>
<dbReference type="InterPro" id="IPR046347">
    <property type="entry name" value="bZIP_sf"/>
</dbReference>
<dbReference type="EMBL" id="KZ678129">
    <property type="protein sequence ID" value="PSN73741.1"/>
    <property type="molecule type" value="Genomic_DNA"/>
</dbReference>
<sequence>MPAERKRKNRTPEAIPDPGDPDRKRVLNVLAQRRYRERRREKIAALEAQAKGLTSPPLSDSSADVGIQLGPETQQREPPEPLEDESIENIWREPGVTFPVMSFSQDPVDFQLYPDFGTSSSAGIGSSSPTSTNFFAHPNISSTVPSMPFPLSADAALLTIPTLNAMKAFGMVAAALKVGDEMWNPFFLHTLPPTPAPNLPSNFNPTPAQIAIPHHPSLDVLPWPSLREKLICMFSLPSALRPPIARDEGSEWQEGGLIRLVQDIDDSKEGFIMHGDTATWQDGSELVEEAWEVGELFYRNWWWCLDRDIVEMSNRKRKGRGLTALRIKPQS</sequence>